<keyword evidence="2" id="KW-1185">Reference proteome</keyword>
<sequence>MRSTHKIKSSLVKVGAAPESLPEMTTEAQASGTSLAKVSSAESSPGGHCLEDKSTATWSLTAWVSEVQAFEARAMRAQAWETQAFEAQSRASHPKATPVMGAEAAPVVRQRFLPEKVQVPEEEKNEVLITRPFWSNKAEYLLVQMGYTMRPVSLWSFCYLWLHSGGGIFLIIYIFLLFLIGIPLLFLEMAAGQRIRQGNIGVWKVISPWIGGIGYTSLMVCFINALFLNVTIAWILFYLSQSFQYPVPWEKCPLLENASGFGEEEVKDEKRGNREISAIYNVNVWRGAGNQVLCSLGLGFGSIVSIASHIQSSSSCLSDAVIVAVANLISMLLVTPFIFSILGFWATQLTHRCNEKNTETLLKLVNMGILPPEAQPPQNLIGNPTSIFTSWFNSLSNPIKKDVLSHVAECNLEEQFLKIKGSTNFVFLAFIEAMSFIPGSVFWSFLFFVMLLNLEMSTMIGIVESIITSLQDIFISVQKYTKLFTGTLTYVCIPINDPDFIQIVIRP</sequence>
<evidence type="ECO:0000313" key="2">
    <source>
        <dbReference type="Proteomes" id="UP001057279"/>
    </source>
</evidence>
<comment type="caution">
    <text evidence="1">The sequence shown here is derived from an EMBL/GenBank/DDBJ whole genome shotgun (WGS) entry which is preliminary data.</text>
</comment>
<evidence type="ECO:0000313" key="1">
    <source>
        <dbReference type="EMBL" id="KAI4571249.1"/>
    </source>
</evidence>
<protein>
    <submittedName>
        <fullName evidence="1">Uncharacterized protein</fullName>
    </submittedName>
</protein>
<reference evidence="1" key="1">
    <citation type="submission" date="2022-03" db="EMBL/GenBank/DDBJ databases">
        <title>Genomic analyses of argali, domestic sheep and their hybrids provide insights into chromosomal evolution, heterosis and genetic basis of agronomic traits.</title>
        <authorList>
            <person name="Li M."/>
        </authorList>
    </citation>
    <scope>NUCLEOTIDE SEQUENCE</scope>
    <source>
        <strain evidence="1">F1 hybrid</strain>
    </source>
</reference>
<name>A0ACB9UIC6_9CETA</name>
<organism evidence="1 2">
    <name type="scientific">Ovis ammon polii x Ovis aries</name>
    <dbReference type="NCBI Taxonomy" id="2918886"/>
    <lineage>
        <taxon>Eukaryota</taxon>
        <taxon>Metazoa</taxon>
        <taxon>Chordata</taxon>
        <taxon>Craniata</taxon>
        <taxon>Vertebrata</taxon>
        <taxon>Euteleostomi</taxon>
        <taxon>Mammalia</taxon>
        <taxon>Eutheria</taxon>
        <taxon>Laurasiatheria</taxon>
        <taxon>Artiodactyla</taxon>
        <taxon>Ruminantia</taxon>
        <taxon>Pecora</taxon>
        <taxon>Bovidae</taxon>
        <taxon>Caprinae</taxon>
        <taxon>Ovis</taxon>
    </lineage>
</organism>
<dbReference type="Proteomes" id="UP001057279">
    <property type="component" value="Linkage Group LG16"/>
</dbReference>
<proteinExistence type="predicted"/>
<gene>
    <name evidence="1" type="ORF">MJG53_013355</name>
</gene>
<accession>A0ACB9UIC6</accession>
<dbReference type="EMBL" id="CM043041">
    <property type="protein sequence ID" value="KAI4571249.1"/>
    <property type="molecule type" value="Genomic_DNA"/>
</dbReference>